<proteinExistence type="predicted"/>
<dbReference type="EnsemblProtists" id="PYU1_T010000">
    <property type="protein sequence ID" value="PYU1_T010000"/>
    <property type="gene ID" value="PYU1_G009981"/>
</dbReference>
<reference evidence="1" key="3">
    <citation type="submission" date="2015-02" db="UniProtKB">
        <authorList>
            <consortium name="EnsemblProtists"/>
        </authorList>
    </citation>
    <scope>IDENTIFICATION</scope>
    <source>
        <strain evidence="1">DAOM BR144</strain>
    </source>
</reference>
<dbReference type="VEuPathDB" id="FungiDB:PYU1_G009981"/>
<accession>K3WYF1</accession>
<reference evidence="2" key="2">
    <citation type="submission" date="2010-04" db="EMBL/GenBank/DDBJ databases">
        <authorList>
            <person name="Buell R."/>
            <person name="Hamilton J."/>
            <person name="Hostetler J."/>
        </authorList>
    </citation>
    <scope>NUCLEOTIDE SEQUENCE [LARGE SCALE GENOMIC DNA]</scope>
    <source>
        <strain evidence="2">DAOM:BR144</strain>
    </source>
</reference>
<dbReference type="EMBL" id="GL376624">
    <property type="status" value="NOT_ANNOTATED_CDS"/>
    <property type="molecule type" value="Genomic_DNA"/>
</dbReference>
<dbReference type="AlphaFoldDB" id="K3WYF1"/>
<sequence length="253" mass="28674">MENGALELAQGTLKVSVQWIHSSEFDERDDELEKKPSGKLLVEATKRPLPKPALSQELEHAFRVICALLETITETLLDLATTAVDPLQRLHKRMLNAQAAGKTAEEAKVVEQRMVALVNTQLFPKVTRLDEQLLKCCASIRPFQDSITGMVQDYVDSQEFHKAQELTESIRSTSEAFTAEESVVKALARQGMDYSKDLRNLSSCFDALFRRRRAVNAWMLNIGELMETFIVADKPWTVASKLQVKYLLHRTMH</sequence>
<dbReference type="InParanoid" id="K3WYF1"/>
<organism evidence="1 2">
    <name type="scientific">Globisporangium ultimum (strain ATCC 200006 / CBS 805.95 / DAOM BR144)</name>
    <name type="common">Pythium ultimum</name>
    <dbReference type="NCBI Taxonomy" id="431595"/>
    <lineage>
        <taxon>Eukaryota</taxon>
        <taxon>Sar</taxon>
        <taxon>Stramenopiles</taxon>
        <taxon>Oomycota</taxon>
        <taxon>Peronosporomycetes</taxon>
        <taxon>Pythiales</taxon>
        <taxon>Pythiaceae</taxon>
        <taxon>Globisporangium</taxon>
    </lineage>
</organism>
<keyword evidence="2" id="KW-1185">Reference proteome</keyword>
<reference evidence="2" key="1">
    <citation type="journal article" date="2010" name="Genome Biol.">
        <title>Genome sequence of the necrotrophic plant pathogen Pythium ultimum reveals original pathogenicity mechanisms and effector repertoire.</title>
        <authorList>
            <person name="Levesque C.A."/>
            <person name="Brouwer H."/>
            <person name="Cano L."/>
            <person name="Hamilton J.P."/>
            <person name="Holt C."/>
            <person name="Huitema E."/>
            <person name="Raffaele S."/>
            <person name="Robideau G.P."/>
            <person name="Thines M."/>
            <person name="Win J."/>
            <person name="Zerillo M.M."/>
            <person name="Beakes G.W."/>
            <person name="Boore J.L."/>
            <person name="Busam D."/>
            <person name="Dumas B."/>
            <person name="Ferriera S."/>
            <person name="Fuerstenberg S.I."/>
            <person name="Gachon C.M."/>
            <person name="Gaulin E."/>
            <person name="Govers F."/>
            <person name="Grenville-Briggs L."/>
            <person name="Horner N."/>
            <person name="Hostetler J."/>
            <person name="Jiang R.H."/>
            <person name="Johnson J."/>
            <person name="Krajaejun T."/>
            <person name="Lin H."/>
            <person name="Meijer H.J."/>
            <person name="Moore B."/>
            <person name="Morris P."/>
            <person name="Phuntmart V."/>
            <person name="Puiu D."/>
            <person name="Shetty J."/>
            <person name="Stajich J.E."/>
            <person name="Tripathy S."/>
            <person name="Wawra S."/>
            <person name="van West P."/>
            <person name="Whitty B.R."/>
            <person name="Coutinho P.M."/>
            <person name="Henrissat B."/>
            <person name="Martin F."/>
            <person name="Thomas P.D."/>
            <person name="Tyler B.M."/>
            <person name="De Vries R.P."/>
            <person name="Kamoun S."/>
            <person name="Yandell M."/>
            <person name="Tisserat N."/>
            <person name="Buell C.R."/>
        </authorList>
    </citation>
    <scope>NUCLEOTIDE SEQUENCE</scope>
    <source>
        <strain evidence="2">DAOM:BR144</strain>
    </source>
</reference>
<dbReference type="HOGENOM" id="CLU_1100361_0_0_1"/>
<name>K3WYF1_GLOUD</name>
<protein>
    <submittedName>
        <fullName evidence="1">Uncharacterized protein</fullName>
    </submittedName>
</protein>
<evidence type="ECO:0000313" key="1">
    <source>
        <dbReference type="EnsemblProtists" id="PYU1_T010000"/>
    </source>
</evidence>
<dbReference type="eggNOG" id="ENOG502R9DM">
    <property type="taxonomic scope" value="Eukaryota"/>
</dbReference>
<dbReference type="Proteomes" id="UP000019132">
    <property type="component" value="Unassembled WGS sequence"/>
</dbReference>
<evidence type="ECO:0000313" key="2">
    <source>
        <dbReference type="Proteomes" id="UP000019132"/>
    </source>
</evidence>